<dbReference type="Proteomes" id="UP001292094">
    <property type="component" value="Unassembled WGS sequence"/>
</dbReference>
<accession>A0AAE1U8M5</accession>
<reference evidence="1" key="1">
    <citation type="submission" date="2023-11" db="EMBL/GenBank/DDBJ databases">
        <title>Genome assemblies of two species of porcelain crab, Petrolisthes cinctipes and Petrolisthes manimaculis (Anomura: Porcellanidae).</title>
        <authorList>
            <person name="Angst P."/>
        </authorList>
    </citation>
    <scope>NUCLEOTIDE SEQUENCE</scope>
    <source>
        <strain evidence="1">PB745_02</strain>
        <tissue evidence="1">Gill</tissue>
    </source>
</reference>
<dbReference type="AlphaFoldDB" id="A0AAE1U8M5"/>
<dbReference type="EMBL" id="JAWZYT010001713">
    <property type="protein sequence ID" value="KAK4309814.1"/>
    <property type="molecule type" value="Genomic_DNA"/>
</dbReference>
<keyword evidence="2" id="KW-1185">Reference proteome</keyword>
<protein>
    <submittedName>
        <fullName evidence="1">Uncharacterized protein</fullName>
    </submittedName>
</protein>
<evidence type="ECO:0000313" key="2">
    <source>
        <dbReference type="Proteomes" id="UP001292094"/>
    </source>
</evidence>
<sequence length="95" mass="10420">MGFEKICGSRGVYWLGETFPEPVGPCVLWAGIRQEYSAGKSGRFSGSGFRVQWFRVQGSVVQGSGFSGSGFRVQWFRVQGSVVQGYTVSEWVGLV</sequence>
<evidence type="ECO:0000313" key="1">
    <source>
        <dbReference type="EMBL" id="KAK4309814.1"/>
    </source>
</evidence>
<gene>
    <name evidence="1" type="ORF">Pmani_018575</name>
</gene>
<proteinExistence type="predicted"/>
<name>A0AAE1U8M5_9EUCA</name>
<organism evidence="1 2">
    <name type="scientific">Petrolisthes manimaculis</name>
    <dbReference type="NCBI Taxonomy" id="1843537"/>
    <lineage>
        <taxon>Eukaryota</taxon>
        <taxon>Metazoa</taxon>
        <taxon>Ecdysozoa</taxon>
        <taxon>Arthropoda</taxon>
        <taxon>Crustacea</taxon>
        <taxon>Multicrustacea</taxon>
        <taxon>Malacostraca</taxon>
        <taxon>Eumalacostraca</taxon>
        <taxon>Eucarida</taxon>
        <taxon>Decapoda</taxon>
        <taxon>Pleocyemata</taxon>
        <taxon>Anomura</taxon>
        <taxon>Galatheoidea</taxon>
        <taxon>Porcellanidae</taxon>
        <taxon>Petrolisthes</taxon>
    </lineage>
</organism>
<comment type="caution">
    <text evidence="1">The sequence shown here is derived from an EMBL/GenBank/DDBJ whole genome shotgun (WGS) entry which is preliminary data.</text>
</comment>